<organism evidence="1 2">
    <name type="scientific">Candidatus Wallbacteria bacterium HGW-Wallbacteria-1</name>
    <dbReference type="NCBI Taxonomy" id="2013854"/>
    <lineage>
        <taxon>Bacteria</taxon>
        <taxon>Candidatus Walliibacteriota</taxon>
    </lineage>
</organism>
<protein>
    <recommendedName>
        <fullName evidence="3">DUF4105 domain-containing protein</fullName>
    </recommendedName>
</protein>
<sequence>MTSGISTGTLTGISSRAFIITVLFMFAISLCPALASESEFGVMGGRTISNQTTILDDLNRETGEPIMELMLSEAFRPRGVIVAPNPGGHIAVAVGSKAYSVSSVYQKKCGSIFVEIPLQDYLYGTQIPESFKGEEREIPFGTGIGSCFVRTVWGVRVYKLPAKYNLRRISAFARWSNEKANADDPLIAYKFRRNNCATITAKALSAAGFGNYAEGAHIFDFPRDVMTDFLQELMDLPEDQVSWEIVRYEQVKTGKYMKSQYVPNLEWQRIIMSLPVLRHFGKDIPNLKKVTSREVVVEVSSGREDEKIATAVIRPFTKKGFMSKIRKIFGKSE</sequence>
<evidence type="ECO:0008006" key="3">
    <source>
        <dbReference type="Google" id="ProtNLM"/>
    </source>
</evidence>
<gene>
    <name evidence="1" type="ORF">CVV64_18570</name>
</gene>
<name>A0A2N1PJI1_9BACT</name>
<accession>A0A2N1PJI1</accession>
<comment type="caution">
    <text evidence="1">The sequence shown here is derived from an EMBL/GenBank/DDBJ whole genome shotgun (WGS) entry which is preliminary data.</text>
</comment>
<evidence type="ECO:0000313" key="1">
    <source>
        <dbReference type="EMBL" id="PKK88508.1"/>
    </source>
</evidence>
<reference evidence="1 2" key="1">
    <citation type="journal article" date="2017" name="ISME J.">
        <title>Potential for microbial H2 and metal transformations associated with novel bacteria and archaea in deep terrestrial subsurface sediments.</title>
        <authorList>
            <person name="Hernsdorf A.W."/>
            <person name="Amano Y."/>
            <person name="Miyakawa K."/>
            <person name="Ise K."/>
            <person name="Suzuki Y."/>
            <person name="Anantharaman K."/>
            <person name="Probst A."/>
            <person name="Burstein D."/>
            <person name="Thomas B.C."/>
            <person name="Banfield J.F."/>
        </authorList>
    </citation>
    <scope>NUCLEOTIDE SEQUENCE [LARGE SCALE GENOMIC DNA]</scope>
    <source>
        <strain evidence="1">HGW-Wallbacteria-1</strain>
    </source>
</reference>
<proteinExistence type="predicted"/>
<dbReference type="Proteomes" id="UP000233256">
    <property type="component" value="Unassembled WGS sequence"/>
</dbReference>
<dbReference type="EMBL" id="PGXC01000044">
    <property type="protein sequence ID" value="PKK88508.1"/>
    <property type="molecule type" value="Genomic_DNA"/>
</dbReference>
<dbReference type="AlphaFoldDB" id="A0A2N1PJI1"/>
<evidence type="ECO:0000313" key="2">
    <source>
        <dbReference type="Proteomes" id="UP000233256"/>
    </source>
</evidence>